<sequence length="526" mass="56616">MEREAAVTASTVDGVLRRAAARGPDRTALRFGGREWSYAELDRGASRVAAWLLGLGLTRGDRVAAFGGNSDAYVLAFLGCARAGLVHVPVNPALRREELAYLLAQSGAIVVLADPRLAGRVEEVRPSVPARDVLALRGALESVLEVARDPHAPTGPVTDVSDTDLAQLLYTSGTTSAPKGAMLTHRALVHEYASCLYALDIAEDDRILHALPLYHSAQMHVFLMPGLAAGACNTVSEAPDPGDVLRRVEEDRATSFFAPPTVWLALRDHPDFDTRDLESLAKGYYGAAAMPVPALEDIRARRPGIGFYNCFGQSEIGPLATVLRPEEHTPGRMDSCGRPVLHVEARVVREDGTAAAPGETGEVVYRSPQLCSGYWEKPEETAEAFRGGWFHSGDLARRDADGYFTVVDRLKDVINTGGVLVASREVEEVLYRHPSVAEAAVIALPDDTWGEAGTAVVVPRARVAGDELIAFTRRHLAGFKVPKQVRLVEDLPRNASGKLLKRVLRDELSEEDGRKGAEAPPPGPGA</sequence>
<dbReference type="PANTHER" id="PTHR43767">
    <property type="entry name" value="LONG-CHAIN-FATTY-ACID--COA LIGASE"/>
    <property type="match status" value="1"/>
</dbReference>
<dbReference type="InterPro" id="IPR042099">
    <property type="entry name" value="ANL_N_sf"/>
</dbReference>
<feature type="domain" description="AMP-dependent synthetase/ligase" evidence="2">
    <location>
        <begin position="16"/>
        <end position="375"/>
    </location>
</feature>
<comment type="caution">
    <text evidence="4">The sequence shown here is derived from an EMBL/GenBank/DDBJ whole genome shotgun (WGS) entry which is preliminary data.</text>
</comment>
<dbReference type="InterPro" id="IPR045851">
    <property type="entry name" value="AMP-bd_C_sf"/>
</dbReference>
<protein>
    <submittedName>
        <fullName evidence="4">Fatty acyl-CoA synthetase</fullName>
    </submittedName>
</protein>
<dbReference type="PANTHER" id="PTHR43767:SF7">
    <property type="entry name" value="MEDIUM_LONG-CHAIN-FATTY-ACID--COA LIGASE FADD8"/>
    <property type="match status" value="1"/>
</dbReference>
<dbReference type="SUPFAM" id="SSF56801">
    <property type="entry name" value="Acetyl-CoA synthetase-like"/>
    <property type="match status" value="1"/>
</dbReference>
<name>A0ABT4TKG5_9ACTN</name>
<dbReference type="Pfam" id="PF13193">
    <property type="entry name" value="AMP-binding_C"/>
    <property type="match status" value="1"/>
</dbReference>
<dbReference type="InterPro" id="IPR025110">
    <property type="entry name" value="AMP-bd_C"/>
</dbReference>
<dbReference type="Gene3D" id="3.30.300.30">
    <property type="match status" value="1"/>
</dbReference>
<feature type="region of interest" description="Disordered" evidence="1">
    <location>
        <begin position="502"/>
        <end position="526"/>
    </location>
</feature>
<proteinExistence type="predicted"/>
<dbReference type="NCBIfam" id="NF006182">
    <property type="entry name" value="PRK08316.1"/>
    <property type="match status" value="1"/>
</dbReference>
<dbReference type="InterPro" id="IPR050237">
    <property type="entry name" value="ATP-dep_AMP-bd_enzyme"/>
</dbReference>
<feature type="compositionally biased region" description="Basic and acidic residues" evidence="1">
    <location>
        <begin position="503"/>
        <end position="517"/>
    </location>
</feature>
<dbReference type="CDD" id="cd17631">
    <property type="entry name" value="FACL_FadD13-like"/>
    <property type="match status" value="1"/>
</dbReference>
<evidence type="ECO:0000313" key="5">
    <source>
        <dbReference type="Proteomes" id="UP001165685"/>
    </source>
</evidence>
<dbReference type="InterPro" id="IPR000873">
    <property type="entry name" value="AMP-dep_synth/lig_dom"/>
</dbReference>
<evidence type="ECO:0000313" key="4">
    <source>
        <dbReference type="EMBL" id="MDA2804597.1"/>
    </source>
</evidence>
<evidence type="ECO:0000256" key="1">
    <source>
        <dbReference type="SAM" id="MobiDB-lite"/>
    </source>
</evidence>
<dbReference type="InterPro" id="IPR020845">
    <property type="entry name" value="AMP-binding_CS"/>
</dbReference>
<dbReference type="Proteomes" id="UP001165685">
    <property type="component" value="Unassembled WGS sequence"/>
</dbReference>
<keyword evidence="5" id="KW-1185">Reference proteome</keyword>
<dbReference type="PROSITE" id="PS00455">
    <property type="entry name" value="AMP_BINDING"/>
    <property type="match status" value="1"/>
</dbReference>
<evidence type="ECO:0000259" key="3">
    <source>
        <dbReference type="Pfam" id="PF13193"/>
    </source>
</evidence>
<accession>A0ABT4TKG5</accession>
<reference evidence="4" key="1">
    <citation type="submission" date="2023-01" db="EMBL/GenBank/DDBJ databases">
        <title>Draft genome sequence of Nocardiopsis sp. LSu2-4 isolated from halophytes.</title>
        <authorList>
            <person name="Duangmal K."/>
            <person name="Chantavorakit T."/>
        </authorList>
    </citation>
    <scope>NUCLEOTIDE SEQUENCE</scope>
    <source>
        <strain evidence="4">LSu2-4</strain>
    </source>
</reference>
<organism evidence="4 5">
    <name type="scientific">Nocardiopsis suaedae</name>
    <dbReference type="NCBI Taxonomy" id="3018444"/>
    <lineage>
        <taxon>Bacteria</taxon>
        <taxon>Bacillati</taxon>
        <taxon>Actinomycetota</taxon>
        <taxon>Actinomycetes</taxon>
        <taxon>Streptosporangiales</taxon>
        <taxon>Nocardiopsidaceae</taxon>
        <taxon>Nocardiopsis</taxon>
    </lineage>
</organism>
<feature type="domain" description="AMP-binding enzyme C-terminal" evidence="3">
    <location>
        <begin position="425"/>
        <end position="498"/>
    </location>
</feature>
<dbReference type="RefSeq" id="WP_270677160.1">
    <property type="nucleotide sequence ID" value="NZ_JAQFWP010000012.1"/>
</dbReference>
<gene>
    <name evidence="4" type="ORF">O4U47_08745</name>
</gene>
<dbReference type="EMBL" id="JAQFWP010000012">
    <property type="protein sequence ID" value="MDA2804597.1"/>
    <property type="molecule type" value="Genomic_DNA"/>
</dbReference>
<dbReference type="Pfam" id="PF00501">
    <property type="entry name" value="AMP-binding"/>
    <property type="match status" value="1"/>
</dbReference>
<evidence type="ECO:0000259" key="2">
    <source>
        <dbReference type="Pfam" id="PF00501"/>
    </source>
</evidence>
<dbReference type="Gene3D" id="3.40.50.12780">
    <property type="entry name" value="N-terminal domain of ligase-like"/>
    <property type="match status" value="1"/>
</dbReference>